<protein>
    <submittedName>
        <fullName evidence="4">Tape measure domain-containing protein</fullName>
    </submittedName>
</protein>
<dbReference type="STRING" id="428992.SAMN05216272_101795"/>
<dbReference type="Pfam" id="PF20155">
    <property type="entry name" value="TMP_3"/>
    <property type="match status" value="1"/>
</dbReference>
<feature type="coiled-coil region" evidence="1">
    <location>
        <begin position="91"/>
        <end position="125"/>
    </location>
</feature>
<dbReference type="AlphaFoldDB" id="A0A1G8CWT0"/>
<evidence type="ECO:0000259" key="3">
    <source>
        <dbReference type="Pfam" id="PF20155"/>
    </source>
</evidence>
<sequence length="1240" mass="132587">MANPIQRLIQFVLRGKDEMSPAAQQSTEALEALRAKTNQLNHAMDDAKGARGLVTSLTNTQRAVGLTETSLGRAEATIKDLRDALDKSPASKGLETSLKAAEKDAATLRRTLDTLNAKLSEQEQAAKAAGVDTNKLADEEKRLAAEITRTKGQIGDNAKALRDLERDQARAARQAAEHTSRVGAVGEAMSRGVSRVVGYAAAFMGVEAVLGLVGKGLRTVADAIGSMLKTGDEFEGLQTRLTSLMGSVQAGEQATEWITKFAKDTPLQLSEVTDAFALLKAYGLDPMNGTLQSVEDQSEKLGGGMERLEGIASAVGQAWAKQKLETEEILQLVERGVPAWDMLAKVTGRNAGELMTLASNGRLGRDAIKALIAEMGRSSAGAAAANMSRLTGLVSNLQDTATNFLNRIAKAGALDYVKGRLEALADTIEKMDEDGRLDALAESLSSAFVQGAEKIEEFGRRLLTVDFNKLVDESSAWLKDFGEKIDTVATWTTRIIAPFRVAENVVSGTMKAALMMFSGLVSGSLALMAIVARAVPEMFGGDKLVAGLESARDAAFSIAGDMARGIAQDARDIGDTWNSVTGQVQRNVDAQAQSVQQSVSKAKRAIQSTSDDVLKHFQSTITGFENAMAAVNFSDTAKQLDTVKKAVDEAFTAGRLTLGEYTEALNAVITRQGFLQGSSKKAASATDEQARAVGQLKQKQADLFEQYLQHKITLQEYEKQHNAVAEQLRNTGKAAEEAKVSVASFQEAEAAINVIDSVDSLKKLQKALYSAYHDGRISLEEYEKAHNDAALKIRKLEQAAGQAAPKVAGLGASLATLADVQDAIANAKTDVDISNIRAALQKLYQTGAIGATDYNREIEKTNQRQQELKAGTDQLSSSTDRNAESTKGLTKSQQMMNEAMEDGIVTTEELRRISGQKMEDDRKGAQATKDNVAEAKADMSSFASFYAGVISGARSPLAELSKEALAAFDQLRNISSADIKIDTTSLESTTKSLEQMREELGKLEGAASLPGISGLGKWALSMKADSDRVAVSFLEQKQQLLGLLDGYDKGAISANAFVEQAKAARNGMNLLNDSDLRQLESTIESAKQRMQQLGEGSKQTLASLQEELAGLRGEQEAVDRSKFASRKADLQKQLADAQAGGDLNAVQNLMAAMGTLRQIEEETNNRRQLAEQQKRVEAQAAAQAPAPAAAASQPSTAWPAATQVIRLETPKGAVDVAVQSPEDGTALLDTLQLAGLRTSR</sequence>
<keyword evidence="5" id="KW-1185">Reference proteome</keyword>
<dbReference type="EMBL" id="FNDS01000001">
    <property type="protein sequence ID" value="SDH49569.1"/>
    <property type="molecule type" value="Genomic_DNA"/>
</dbReference>
<accession>A0A1G8CWT0</accession>
<feature type="compositionally biased region" description="Polar residues" evidence="2">
    <location>
        <begin position="873"/>
        <end position="891"/>
    </location>
</feature>
<feature type="compositionally biased region" description="Low complexity" evidence="2">
    <location>
        <begin position="1178"/>
        <end position="1196"/>
    </location>
</feature>
<feature type="region of interest" description="Disordered" evidence="2">
    <location>
        <begin position="1177"/>
        <end position="1196"/>
    </location>
</feature>
<dbReference type="NCBIfam" id="TIGR02675">
    <property type="entry name" value="tape_meas_nterm"/>
    <property type="match status" value="1"/>
</dbReference>
<feature type="region of interest" description="Disordered" evidence="2">
    <location>
        <begin position="861"/>
        <end position="891"/>
    </location>
</feature>
<name>A0A1G8CWT0_9PSED</name>
<evidence type="ECO:0000256" key="2">
    <source>
        <dbReference type="SAM" id="MobiDB-lite"/>
    </source>
</evidence>
<evidence type="ECO:0000313" key="4">
    <source>
        <dbReference type="EMBL" id="SDH49569.1"/>
    </source>
</evidence>
<dbReference type="InterPro" id="IPR013491">
    <property type="entry name" value="Tape_meas_N"/>
</dbReference>
<dbReference type="InterPro" id="IPR053058">
    <property type="entry name" value="Mulikevirus_tape_measure"/>
</dbReference>
<dbReference type="PANTHER" id="PTHR38812:SF2">
    <property type="entry name" value="MU-LIKE PROPHAGE FLUMU PROTEIN GP42"/>
    <property type="match status" value="1"/>
</dbReference>
<organism evidence="4 5">
    <name type="scientific">Pseudomonas panipatensis</name>
    <dbReference type="NCBI Taxonomy" id="428992"/>
    <lineage>
        <taxon>Bacteria</taxon>
        <taxon>Pseudomonadati</taxon>
        <taxon>Pseudomonadota</taxon>
        <taxon>Gammaproteobacteria</taxon>
        <taxon>Pseudomonadales</taxon>
        <taxon>Pseudomonadaceae</taxon>
        <taxon>Pseudomonas</taxon>
    </lineage>
</organism>
<proteinExistence type="predicted"/>
<evidence type="ECO:0000313" key="5">
    <source>
        <dbReference type="Proteomes" id="UP000199636"/>
    </source>
</evidence>
<dbReference type="Proteomes" id="UP000199636">
    <property type="component" value="Unassembled WGS sequence"/>
</dbReference>
<feature type="domain" description="Tape measure protein N-terminal" evidence="3">
    <location>
        <begin position="226"/>
        <end position="409"/>
    </location>
</feature>
<reference evidence="5" key="1">
    <citation type="submission" date="2016-10" db="EMBL/GenBank/DDBJ databases">
        <authorList>
            <person name="Varghese N."/>
            <person name="Submissions S."/>
        </authorList>
    </citation>
    <scope>NUCLEOTIDE SEQUENCE [LARGE SCALE GENOMIC DNA]</scope>
    <source>
        <strain evidence="5">CCM 7469</strain>
    </source>
</reference>
<feature type="coiled-coil region" evidence="1">
    <location>
        <begin position="23"/>
        <end position="50"/>
    </location>
</feature>
<dbReference type="RefSeq" id="WP_170842755.1">
    <property type="nucleotide sequence ID" value="NZ_FNDS01000001.1"/>
</dbReference>
<evidence type="ECO:0000256" key="1">
    <source>
        <dbReference type="SAM" id="Coils"/>
    </source>
</evidence>
<keyword evidence="1" id="KW-0175">Coiled coil</keyword>
<dbReference type="PANTHER" id="PTHR38812">
    <property type="entry name" value="MU-LIKE PROPHAGE FLUMU PROTEIN GP42"/>
    <property type="match status" value="1"/>
</dbReference>
<gene>
    <name evidence="4" type="ORF">SAMN05216272_101795</name>
</gene>
<feature type="coiled-coil region" evidence="1">
    <location>
        <begin position="1076"/>
        <end position="1121"/>
    </location>
</feature>